<dbReference type="SMART" id="SM00490">
    <property type="entry name" value="HELICc"/>
    <property type="match status" value="1"/>
</dbReference>
<sequence>MVLTNRSVSELRGVGPSIAEKLSRLSIYNLQDILFHLPLRYEDRTRITAISNVNTGQTAVLEGKIISARFQYGRRRSLLACLEDDTGKIGLRFFHFTKAQHNSLMGTELVRIFGEARRGASGLEIYHPQYENVSVSKPLPKTLTPVYPTTDGISQGRYRALIEQVLTILKVSPLIELIAEGISINEALQLIHNPPVDADVTALIEGNHPVQRKLAFEELVAHHSSLCFLRDQINKQRAVNFAAPSSMCAKLIANLGFELTKAQQRVLLEINSDLSRNNPMLRLLQGDVGSGKTIIAAVAAVHAHENGLQTALMAPTEVLAEQHLGTFNEWLAPLGIKIAWLSGKIKGNVRNKELQKIKNGSAQIIIGTHALFQKDVIFKRLGLIIIDEQHRFGVHQRLALKQKGTVAHINPHQLIMTATPIPRTLTMTLYADMDVSMIDELPPGRTKVTTTVLADTRRGAVIERIQSQCARGKQAYWVCTLIEESDVLESTAAEATLTELTKTLPKLSIGLIHGRMKHAEKADIMDKFKQGRVDLLVATTVIEVGVDVPNASLIVIENSERLGLAQLHQLRGRVGRGLTESHCVLLYHSPLGELSKRRLEVMRSSNDGFFIAEEDLKIRGPGELLGSKQSGALQFKIADLTRDSDLLPGVKVKSEQLFETDNEKIDMLINRWTSIPEELSQV</sequence>
<dbReference type="SUPFAM" id="SSF52540">
    <property type="entry name" value="P-loop containing nucleoside triphosphate hydrolases"/>
    <property type="match status" value="2"/>
</dbReference>
<comment type="catalytic activity">
    <reaction evidence="12 15">
        <text>Couples ATP hydrolysis with the unwinding of duplex DNA by translocating in the 3'-5' direction.</text>
        <dbReference type="EC" id="5.6.2.4"/>
    </reaction>
</comment>
<dbReference type="InterPro" id="IPR047112">
    <property type="entry name" value="RecG/Mfd"/>
</dbReference>
<dbReference type="GO" id="GO:0005524">
    <property type="term" value="F:ATP binding"/>
    <property type="evidence" value="ECO:0007669"/>
    <property type="project" value="UniProtKB-KW"/>
</dbReference>
<dbReference type="EC" id="5.6.2.4" evidence="13 15"/>
<protein>
    <recommendedName>
        <fullName evidence="2 15">ATP-dependent DNA helicase RecG</fullName>
        <ecNumber evidence="13 15">5.6.2.4</ecNumber>
    </recommendedName>
</protein>
<keyword evidence="8" id="KW-0238">DNA-binding</keyword>
<keyword evidence="3 15" id="KW-0547">Nucleotide-binding</keyword>
<dbReference type="CDD" id="cd04488">
    <property type="entry name" value="RecG_wedge_OBF"/>
    <property type="match status" value="1"/>
</dbReference>
<evidence type="ECO:0000256" key="12">
    <source>
        <dbReference type="ARBA" id="ARBA00034617"/>
    </source>
</evidence>
<evidence type="ECO:0000259" key="17">
    <source>
        <dbReference type="PROSITE" id="PS51194"/>
    </source>
</evidence>
<proteinExistence type="inferred from homology"/>
<dbReference type="NCBIfam" id="NF008163">
    <property type="entry name" value="PRK10917.1-1"/>
    <property type="match status" value="1"/>
</dbReference>
<dbReference type="InterPro" id="IPR004609">
    <property type="entry name" value="ATP-dep_DNA_helicase_RecG"/>
</dbReference>
<keyword evidence="9 15" id="KW-0233">DNA recombination</keyword>
<evidence type="ECO:0000256" key="13">
    <source>
        <dbReference type="ARBA" id="ARBA00034808"/>
    </source>
</evidence>
<comment type="caution">
    <text evidence="18">The sequence shown here is derived from an EMBL/GenBank/DDBJ whole genome shotgun (WGS) entry which is preliminary data.</text>
</comment>
<dbReference type="InterPro" id="IPR045562">
    <property type="entry name" value="RecG_dom3_C"/>
</dbReference>
<evidence type="ECO:0000259" key="16">
    <source>
        <dbReference type="PROSITE" id="PS51192"/>
    </source>
</evidence>
<dbReference type="AlphaFoldDB" id="A0A520S5D6"/>
<dbReference type="GO" id="GO:0003677">
    <property type="term" value="F:DNA binding"/>
    <property type="evidence" value="ECO:0007669"/>
    <property type="project" value="UniProtKB-KW"/>
</dbReference>
<evidence type="ECO:0000256" key="1">
    <source>
        <dbReference type="ARBA" id="ARBA00007504"/>
    </source>
</evidence>
<evidence type="ECO:0000256" key="15">
    <source>
        <dbReference type="RuleBase" id="RU363016"/>
    </source>
</evidence>
<dbReference type="EMBL" id="SHAG01000001">
    <property type="protein sequence ID" value="RZO77705.1"/>
    <property type="molecule type" value="Genomic_DNA"/>
</dbReference>
<dbReference type="InterPro" id="IPR014001">
    <property type="entry name" value="Helicase_ATP-bd"/>
</dbReference>
<dbReference type="SMART" id="SM00487">
    <property type="entry name" value="DEXDc"/>
    <property type="match status" value="1"/>
</dbReference>
<comment type="catalytic activity">
    <reaction evidence="14 15">
        <text>ATP + H2O = ADP + phosphate + H(+)</text>
        <dbReference type="Rhea" id="RHEA:13065"/>
        <dbReference type="ChEBI" id="CHEBI:15377"/>
        <dbReference type="ChEBI" id="CHEBI:15378"/>
        <dbReference type="ChEBI" id="CHEBI:30616"/>
        <dbReference type="ChEBI" id="CHEBI:43474"/>
        <dbReference type="ChEBI" id="CHEBI:456216"/>
        <dbReference type="EC" id="5.6.2.4"/>
    </reaction>
</comment>
<keyword evidence="7 15" id="KW-0067">ATP-binding</keyword>
<keyword evidence="5 15" id="KW-0378">Hydrolase</keyword>
<dbReference type="NCBIfam" id="NF008165">
    <property type="entry name" value="PRK10917.1-3"/>
    <property type="match status" value="1"/>
</dbReference>
<dbReference type="NCBIfam" id="NF008168">
    <property type="entry name" value="PRK10917.2-2"/>
    <property type="match status" value="1"/>
</dbReference>
<dbReference type="GO" id="GO:0006281">
    <property type="term" value="P:DNA repair"/>
    <property type="evidence" value="ECO:0007669"/>
    <property type="project" value="UniProtKB-UniRule"/>
</dbReference>
<evidence type="ECO:0000256" key="8">
    <source>
        <dbReference type="ARBA" id="ARBA00023125"/>
    </source>
</evidence>
<dbReference type="Gene3D" id="2.40.50.140">
    <property type="entry name" value="Nucleic acid-binding proteins"/>
    <property type="match status" value="1"/>
</dbReference>
<dbReference type="Pfam" id="PF00271">
    <property type="entry name" value="Helicase_C"/>
    <property type="match status" value="1"/>
</dbReference>
<keyword evidence="6 15" id="KW-0347">Helicase</keyword>
<feature type="domain" description="Helicase ATP-binding" evidence="16">
    <location>
        <begin position="273"/>
        <end position="438"/>
    </location>
</feature>
<dbReference type="PANTHER" id="PTHR47964">
    <property type="entry name" value="ATP-DEPENDENT DNA HELICASE HOMOLOG RECG, CHLOROPLASTIC"/>
    <property type="match status" value="1"/>
</dbReference>
<evidence type="ECO:0000313" key="18">
    <source>
        <dbReference type="EMBL" id="RZO77705.1"/>
    </source>
</evidence>
<evidence type="ECO:0000256" key="6">
    <source>
        <dbReference type="ARBA" id="ARBA00022806"/>
    </source>
</evidence>
<dbReference type="InterPro" id="IPR027417">
    <property type="entry name" value="P-loop_NTPase"/>
</dbReference>
<organism evidence="18 19">
    <name type="scientific">OM182 bacterium</name>
    <dbReference type="NCBI Taxonomy" id="2510334"/>
    <lineage>
        <taxon>Bacteria</taxon>
        <taxon>Pseudomonadati</taxon>
        <taxon>Pseudomonadota</taxon>
        <taxon>Gammaproteobacteria</taxon>
        <taxon>OMG group</taxon>
        <taxon>OM182 clade</taxon>
    </lineage>
</organism>
<keyword evidence="4 15" id="KW-0227">DNA damage</keyword>
<name>A0A520S5D6_9GAMM</name>
<dbReference type="Gene3D" id="3.40.50.300">
    <property type="entry name" value="P-loop containing nucleotide triphosphate hydrolases"/>
    <property type="match status" value="2"/>
</dbReference>
<evidence type="ECO:0000256" key="11">
    <source>
        <dbReference type="ARBA" id="ARBA00023235"/>
    </source>
</evidence>
<evidence type="ECO:0000256" key="4">
    <source>
        <dbReference type="ARBA" id="ARBA00022763"/>
    </source>
</evidence>
<dbReference type="Pfam" id="PF00270">
    <property type="entry name" value="DEAD"/>
    <property type="match status" value="1"/>
</dbReference>
<evidence type="ECO:0000256" key="2">
    <source>
        <dbReference type="ARBA" id="ARBA00017846"/>
    </source>
</evidence>
<dbReference type="PROSITE" id="PS51192">
    <property type="entry name" value="HELICASE_ATP_BIND_1"/>
    <property type="match status" value="1"/>
</dbReference>
<feature type="domain" description="Helicase C-terminal" evidence="17">
    <location>
        <begin position="471"/>
        <end position="617"/>
    </location>
</feature>
<reference evidence="18 19" key="1">
    <citation type="submission" date="2019-02" db="EMBL/GenBank/DDBJ databases">
        <title>Prokaryotic population dynamics and viral predation in marine succession experiment using metagenomics: the confinement effect.</title>
        <authorList>
            <person name="Haro-Moreno J.M."/>
            <person name="Rodriguez-Valera F."/>
            <person name="Lopez-Perez M."/>
        </authorList>
    </citation>
    <scope>NUCLEOTIDE SEQUENCE [LARGE SCALE GENOMIC DNA]</scope>
    <source>
        <strain evidence="18">MED-G157</strain>
    </source>
</reference>
<accession>A0A520S5D6</accession>
<dbReference type="FunFam" id="3.40.50.300:FF:000391">
    <property type="entry name" value="ATP-dependent DNA helicase RecG"/>
    <property type="match status" value="1"/>
</dbReference>
<dbReference type="NCBIfam" id="TIGR00643">
    <property type="entry name" value="recG"/>
    <property type="match status" value="1"/>
</dbReference>
<dbReference type="InterPro" id="IPR011545">
    <property type="entry name" value="DEAD/DEAH_box_helicase_dom"/>
</dbReference>
<dbReference type="CDD" id="cd17992">
    <property type="entry name" value="DEXHc_RecG"/>
    <property type="match status" value="1"/>
</dbReference>
<dbReference type="SUPFAM" id="SSF50249">
    <property type="entry name" value="Nucleic acid-binding proteins"/>
    <property type="match status" value="1"/>
</dbReference>
<keyword evidence="11" id="KW-0413">Isomerase</keyword>
<evidence type="ECO:0000256" key="14">
    <source>
        <dbReference type="ARBA" id="ARBA00048988"/>
    </source>
</evidence>
<comment type="similarity">
    <text evidence="1 15">Belongs to the helicase family. RecG subfamily.</text>
</comment>
<dbReference type="GO" id="GO:0043138">
    <property type="term" value="F:3'-5' DNA helicase activity"/>
    <property type="evidence" value="ECO:0007669"/>
    <property type="project" value="UniProtKB-EC"/>
</dbReference>
<dbReference type="InterPro" id="IPR033454">
    <property type="entry name" value="RecG_wedge"/>
</dbReference>
<dbReference type="Pfam" id="PF17191">
    <property type="entry name" value="RecG_wedge"/>
    <property type="match status" value="1"/>
</dbReference>
<dbReference type="Pfam" id="PF19833">
    <property type="entry name" value="RecG_dom3_C"/>
    <property type="match status" value="1"/>
</dbReference>
<evidence type="ECO:0000256" key="7">
    <source>
        <dbReference type="ARBA" id="ARBA00022840"/>
    </source>
</evidence>
<evidence type="ECO:0000313" key="19">
    <source>
        <dbReference type="Proteomes" id="UP000316199"/>
    </source>
</evidence>
<gene>
    <name evidence="18" type="primary">recG</name>
    <name evidence="18" type="ORF">EVA68_00315</name>
</gene>
<keyword evidence="10 15" id="KW-0234">DNA repair</keyword>
<dbReference type="PROSITE" id="PS51194">
    <property type="entry name" value="HELICASE_CTER"/>
    <property type="match status" value="1"/>
</dbReference>
<dbReference type="Proteomes" id="UP000316199">
    <property type="component" value="Unassembled WGS sequence"/>
</dbReference>
<dbReference type="GO" id="GO:0006310">
    <property type="term" value="P:DNA recombination"/>
    <property type="evidence" value="ECO:0007669"/>
    <property type="project" value="UniProtKB-UniRule"/>
</dbReference>
<dbReference type="InterPro" id="IPR012340">
    <property type="entry name" value="NA-bd_OB-fold"/>
</dbReference>
<dbReference type="GO" id="GO:0016887">
    <property type="term" value="F:ATP hydrolysis activity"/>
    <property type="evidence" value="ECO:0007669"/>
    <property type="project" value="RHEA"/>
</dbReference>
<dbReference type="InterPro" id="IPR001650">
    <property type="entry name" value="Helicase_C-like"/>
</dbReference>
<evidence type="ECO:0000256" key="3">
    <source>
        <dbReference type="ARBA" id="ARBA00022741"/>
    </source>
</evidence>
<comment type="function">
    <text evidence="15">Plays a critical role in recombination and DNA repair. Helps process Holliday junction intermediates to mature products by catalyzing branch migration. Has replication fork regression activity, unwinds stalled or blocked replication forks to make a HJ that can be resolved. Has a DNA unwinding activity characteristic of a DNA helicase with 3'-5' polarity.</text>
</comment>
<dbReference type="PANTHER" id="PTHR47964:SF1">
    <property type="entry name" value="ATP-DEPENDENT DNA HELICASE HOMOLOG RECG, CHLOROPLASTIC"/>
    <property type="match status" value="1"/>
</dbReference>
<evidence type="ECO:0000256" key="9">
    <source>
        <dbReference type="ARBA" id="ARBA00023172"/>
    </source>
</evidence>
<evidence type="ECO:0000256" key="10">
    <source>
        <dbReference type="ARBA" id="ARBA00023204"/>
    </source>
</evidence>
<evidence type="ECO:0000256" key="5">
    <source>
        <dbReference type="ARBA" id="ARBA00022801"/>
    </source>
</evidence>